<evidence type="ECO:0000256" key="1">
    <source>
        <dbReference type="SAM" id="MobiDB-lite"/>
    </source>
</evidence>
<dbReference type="HOGENOM" id="CLU_3426696_0_0_9"/>
<reference evidence="2 3" key="1">
    <citation type="submission" date="2010-03" db="EMBL/GenBank/DDBJ databases">
        <title>The genome sequence of Roseburia intestinalis XB6B4.</title>
        <authorList>
            <consortium name="metaHIT consortium -- http://www.metahit.eu/"/>
            <person name="Pajon A."/>
            <person name="Turner K."/>
            <person name="Parkhill J."/>
            <person name="Bernalier A."/>
        </authorList>
    </citation>
    <scope>NUCLEOTIDE SEQUENCE [LARGE SCALE GENOMIC DNA]</scope>
    <source>
        <strain evidence="2 3">XB6B4</strain>
    </source>
</reference>
<protein>
    <submittedName>
        <fullName evidence="2">Uncharacterized protein</fullName>
    </submittedName>
</protein>
<name>D4KYS5_9FIRM</name>
<evidence type="ECO:0000313" key="2">
    <source>
        <dbReference type="EMBL" id="CBL12515.1"/>
    </source>
</evidence>
<gene>
    <name evidence="2" type="ORF">RO1_19710</name>
</gene>
<dbReference type="EMBL" id="FP929050">
    <property type="protein sequence ID" value="CBL12515.1"/>
    <property type="molecule type" value="Genomic_DNA"/>
</dbReference>
<sequence length="21" mass="2561">MEKMEKKPIYSGYDTEPEKKE</sequence>
<dbReference type="AlphaFoldDB" id="D4KYS5"/>
<feature type="region of interest" description="Disordered" evidence="1">
    <location>
        <begin position="1"/>
        <end position="21"/>
    </location>
</feature>
<proteinExistence type="predicted"/>
<accession>D4KYS5</accession>
<dbReference type="Proteomes" id="UP000008953">
    <property type="component" value="Chromosome"/>
</dbReference>
<evidence type="ECO:0000313" key="3">
    <source>
        <dbReference type="Proteomes" id="UP000008953"/>
    </source>
</evidence>
<dbReference type="KEGG" id="rix:RO1_19710"/>
<reference evidence="2 3" key="2">
    <citation type="submission" date="2010-03" db="EMBL/GenBank/DDBJ databases">
        <authorList>
            <person name="Pajon A."/>
        </authorList>
    </citation>
    <scope>NUCLEOTIDE SEQUENCE [LARGE SCALE GENOMIC DNA]</scope>
    <source>
        <strain evidence="2 3">XB6B4</strain>
    </source>
</reference>
<organism evidence="2 3">
    <name type="scientific">Roseburia intestinalis XB6B4</name>
    <dbReference type="NCBI Taxonomy" id="718255"/>
    <lineage>
        <taxon>Bacteria</taxon>
        <taxon>Bacillati</taxon>
        <taxon>Bacillota</taxon>
        <taxon>Clostridia</taxon>
        <taxon>Lachnospirales</taxon>
        <taxon>Lachnospiraceae</taxon>
        <taxon>Roseburia</taxon>
    </lineage>
</organism>